<dbReference type="GO" id="GO:0004843">
    <property type="term" value="F:cysteine-type deubiquitinase activity"/>
    <property type="evidence" value="ECO:0007669"/>
    <property type="project" value="TreeGrafter"/>
</dbReference>
<organism evidence="4 5">
    <name type="scientific">Fraxinus pennsylvanica</name>
    <dbReference type="NCBI Taxonomy" id="56036"/>
    <lineage>
        <taxon>Eukaryota</taxon>
        <taxon>Viridiplantae</taxon>
        <taxon>Streptophyta</taxon>
        <taxon>Embryophyta</taxon>
        <taxon>Tracheophyta</taxon>
        <taxon>Spermatophyta</taxon>
        <taxon>Magnoliopsida</taxon>
        <taxon>eudicotyledons</taxon>
        <taxon>Gunneridae</taxon>
        <taxon>Pentapetalae</taxon>
        <taxon>asterids</taxon>
        <taxon>lamiids</taxon>
        <taxon>Lamiales</taxon>
        <taxon>Oleaceae</taxon>
        <taxon>Oleeae</taxon>
        <taxon>Fraxinus</taxon>
    </lineage>
</organism>
<evidence type="ECO:0000259" key="3">
    <source>
        <dbReference type="Pfam" id="PF02338"/>
    </source>
</evidence>
<dbReference type="Gene3D" id="3.90.70.80">
    <property type="match status" value="1"/>
</dbReference>
<gene>
    <name evidence="4" type="ORF">FPE_LOCUS289</name>
</gene>
<accession>A0AAD1YKV7</accession>
<dbReference type="EMBL" id="OU503036">
    <property type="protein sequence ID" value="CAI9752858.1"/>
    <property type="molecule type" value="Genomic_DNA"/>
</dbReference>
<dbReference type="Proteomes" id="UP000834106">
    <property type="component" value="Chromosome 1"/>
</dbReference>
<evidence type="ECO:0000313" key="4">
    <source>
        <dbReference type="EMBL" id="CAI9752858.1"/>
    </source>
</evidence>
<proteinExistence type="inferred from homology"/>
<protein>
    <recommendedName>
        <fullName evidence="3">OTU domain-containing protein</fullName>
    </recommendedName>
</protein>
<dbReference type="SUPFAM" id="SSF54001">
    <property type="entry name" value="Cysteine proteinases"/>
    <property type="match status" value="1"/>
</dbReference>
<dbReference type="AlphaFoldDB" id="A0AAD1YKV7"/>
<dbReference type="InterPro" id="IPR050704">
    <property type="entry name" value="Peptidase_C85-like"/>
</dbReference>
<comment type="similarity">
    <text evidence="1">Belongs to the peptidase C85 family.</text>
</comment>
<dbReference type="Pfam" id="PF02338">
    <property type="entry name" value="OTU"/>
    <property type="match status" value="1"/>
</dbReference>
<evidence type="ECO:0000256" key="2">
    <source>
        <dbReference type="SAM" id="Phobius"/>
    </source>
</evidence>
<dbReference type="PANTHER" id="PTHR12419">
    <property type="entry name" value="OTU DOMAIN CONTAINING PROTEIN"/>
    <property type="match status" value="1"/>
</dbReference>
<keyword evidence="2" id="KW-0472">Membrane</keyword>
<dbReference type="GO" id="GO:0016579">
    <property type="term" value="P:protein deubiquitination"/>
    <property type="evidence" value="ECO:0007669"/>
    <property type="project" value="TreeGrafter"/>
</dbReference>
<dbReference type="InterPro" id="IPR003323">
    <property type="entry name" value="OTU_dom"/>
</dbReference>
<evidence type="ECO:0000313" key="5">
    <source>
        <dbReference type="Proteomes" id="UP000834106"/>
    </source>
</evidence>
<feature type="domain" description="OTU" evidence="3">
    <location>
        <begin position="22"/>
        <end position="109"/>
    </location>
</feature>
<reference evidence="4" key="1">
    <citation type="submission" date="2023-05" db="EMBL/GenBank/DDBJ databases">
        <authorList>
            <person name="Huff M."/>
        </authorList>
    </citation>
    <scope>NUCLEOTIDE SEQUENCE</scope>
</reference>
<dbReference type="InterPro" id="IPR038765">
    <property type="entry name" value="Papain-like_cys_pep_sf"/>
</dbReference>
<sequence length="165" mass="19116">MIYLNFGRLGVENHSSDGRWTLADQLEGNEDEYNNYRSMVVKFIKNKREMFEPFIEDEVPFDKYCKSMSEAGTSAGHMELQAASLVARTNICIHRHMSPCWYKSNFDKSEAGMIHLLQFLSNSDIPQHILIFWGMTFLLFSAYSSYAVSNSDYLKLYQKSDAYLS</sequence>
<keyword evidence="2" id="KW-0812">Transmembrane</keyword>
<evidence type="ECO:0000256" key="1">
    <source>
        <dbReference type="ARBA" id="ARBA00010407"/>
    </source>
</evidence>
<keyword evidence="2" id="KW-1133">Transmembrane helix</keyword>
<name>A0AAD1YKV7_9LAMI</name>
<dbReference type="PANTHER" id="PTHR12419:SF7">
    <property type="entry name" value="OTU DOMAIN-CONTAINING PROTEIN 3"/>
    <property type="match status" value="1"/>
</dbReference>
<dbReference type="CDD" id="cd22771">
    <property type="entry name" value="OTU_plant_OTU7-like"/>
    <property type="match status" value="1"/>
</dbReference>
<feature type="transmembrane region" description="Helical" evidence="2">
    <location>
        <begin position="130"/>
        <end position="149"/>
    </location>
</feature>
<keyword evidence="5" id="KW-1185">Reference proteome</keyword>